<dbReference type="InterPro" id="IPR016695">
    <property type="entry name" value="Pur_nucleotidase"/>
</dbReference>
<feature type="binding site" evidence="6">
    <location>
        <position position="141"/>
    </location>
    <ligand>
        <name>GMP</name>
        <dbReference type="ChEBI" id="CHEBI:58115"/>
    </ligand>
</feature>
<name>A0A7S2P8U0_9STRA</name>
<dbReference type="GO" id="GO:0008253">
    <property type="term" value="F:5'-nucleotidase activity"/>
    <property type="evidence" value="ECO:0007669"/>
    <property type="project" value="TreeGrafter"/>
</dbReference>
<feature type="active site" description="Nucleophile" evidence="5">
    <location>
        <position position="139"/>
    </location>
</feature>
<evidence type="ECO:0000313" key="8">
    <source>
        <dbReference type="EMBL" id="CAD9584245.1"/>
    </source>
</evidence>
<keyword evidence="7" id="KW-0175">Coiled coil</keyword>
<evidence type="ECO:0000256" key="4">
    <source>
        <dbReference type="ARBA" id="ARBA00022842"/>
    </source>
</evidence>
<sequence>MGKIQKELGCAALALMSARGLVKGFSSSTSKVYVPPMSARTRRTYVPASHDDHVQDHFLSSTGLCASIQDETSTEVAMSDGIINGGAMKGGKFEELLESVGLKDKLRVAHDLPDRIMSTNDVFCNRETKLGSIRAIGFDMDFTLVQYKEPAFGNLAFEGAKEKLVSNYNYPKEVLDLTFDHTWWRRGLIIDTQRGNFLKIDRHKYCRLAYHGFTPIPSDERKITYSKSFNKVMSFTEKSYVNMDTLFQHVDAHLFAHLVELKDSLGDGVLDGKTYADMYKDVRACIDLCHRDGVIKDEVARDPSKYIELDQGMIDMLQQYRDAGVNTFLLTNSLWEYTSVAMNYLYHGTSDYDPARKDEWLKLFDLAIVGSCKPAFMLDPYLNLFRVNTKDGTLKNTDGLFDIAAMDSPEQSGASAFLFEGKVFQGGNWQHLHALLEIEAGEDVLYVGDHLYSDVLRSKRTLGWRTALIVPELDHEMKVFREKMPMAKRVTELRKLRDELSHYGDVLRRELNLAKTNEEKEKLLEQLERIEADDVAIKEVCGELNYNYHMAFHPVWGQMFKAGYQDSRFAFYTTNYSCLYTSKASNLGLASTERSYRTGGERSPHDLMISAADAFEAE</sequence>
<proteinExistence type="inferred from homology"/>
<comment type="cofactor">
    <cofactor evidence="6">
        <name>Mg(2+)</name>
        <dbReference type="ChEBI" id="CHEBI:18420"/>
    </cofactor>
    <text evidence="6">Binds 1 Mg(2+) ion per subunit.</text>
</comment>
<comment type="similarity">
    <text evidence="1">Belongs to the 5'(3')-deoxyribonucleotidase family.</text>
</comment>
<evidence type="ECO:0000256" key="1">
    <source>
        <dbReference type="ARBA" id="ARBA00009589"/>
    </source>
</evidence>
<feature type="binding site" evidence="6">
    <location>
        <position position="449"/>
    </location>
    <ligand>
        <name>Mg(2+)</name>
        <dbReference type="ChEBI" id="CHEBI:18420"/>
    </ligand>
</feature>
<evidence type="ECO:0000256" key="2">
    <source>
        <dbReference type="ARBA" id="ARBA00022723"/>
    </source>
</evidence>
<dbReference type="SUPFAM" id="SSF56784">
    <property type="entry name" value="HAD-like"/>
    <property type="match status" value="1"/>
</dbReference>
<feature type="coiled-coil region" evidence="7">
    <location>
        <begin position="506"/>
        <end position="533"/>
    </location>
</feature>
<feature type="binding site" evidence="6">
    <location>
        <position position="139"/>
    </location>
    <ligand>
        <name>Mg(2+)</name>
        <dbReference type="ChEBI" id="CHEBI:18420"/>
    </ligand>
</feature>
<gene>
    <name evidence="8" type="ORF">LDAN0321_LOCUS11245</name>
</gene>
<dbReference type="InterPro" id="IPR036412">
    <property type="entry name" value="HAD-like_sf"/>
</dbReference>
<protein>
    <recommendedName>
        <fullName evidence="9">5'-nucleotidase</fullName>
    </recommendedName>
</protein>
<feature type="active site" description="Proton donor" evidence="5">
    <location>
        <position position="141"/>
    </location>
</feature>
<dbReference type="PIRSF" id="PIRSF017434">
    <property type="entry name" value="Purine_5'-nucleotidase"/>
    <property type="match status" value="1"/>
</dbReference>
<dbReference type="EMBL" id="HBGY01017362">
    <property type="protein sequence ID" value="CAD9584245.1"/>
    <property type="molecule type" value="Transcribed_RNA"/>
</dbReference>
<dbReference type="PANTHER" id="PTHR12103">
    <property type="entry name" value="5'-NUCLEOTIDASE DOMAIN-CONTAINING"/>
    <property type="match status" value="1"/>
</dbReference>
<accession>A0A7S2P8U0</accession>
<dbReference type="Pfam" id="PF05761">
    <property type="entry name" value="5_nucleotid"/>
    <property type="match status" value="1"/>
</dbReference>
<keyword evidence="3" id="KW-0378">Hydrolase</keyword>
<evidence type="ECO:0000256" key="3">
    <source>
        <dbReference type="ARBA" id="ARBA00022801"/>
    </source>
</evidence>
<organism evidence="8">
    <name type="scientific">Leptocylindrus danicus</name>
    <dbReference type="NCBI Taxonomy" id="163516"/>
    <lineage>
        <taxon>Eukaryota</taxon>
        <taxon>Sar</taxon>
        <taxon>Stramenopiles</taxon>
        <taxon>Ochrophyta</taxon>
        <taxon>Bacillariophyta</taxon>
        <taxon>Coscinodiscophyceae</taxon>
        <taxon>Chaetocerotophycidae</taxon>
        <taxon>Leptocylindrales</taxon>
        <taxon>Leptocylindraceae</taxon>
        <taxon>Leptocylindrus</taxon>
    </lineage>
</organism>
<dbReference type="InterPro" id="IPR023214">
    <property type="entry name" value="HAD_sf"/>
</dbReference>
<dbReference type="PANTHER" id="PTHR12103:SF15">
    <property type="entry name" value="CYTOSOLIC PURINE 5'-NUCLEOTIDASE"/>
    <property type="match status" value="1"/>
</dbReference>
<keyword evidence="2 6" id="KW-0479">Metal-binding</keyword>
<evidence type="ECO:0008006" key="9">
    <source>
        <dbReference type="Google" id="ProtNLM"/>
    </source>
</evidence>
<evidence type="ECO:0000256" key="6">
    <source>
        <dbReference type="PIRSR" id="PIRSR017434-2"/>
    </source>
</evidence>
<dbReference type="AlphaFoldDB" id="A0A7S2P8U0"/>
<keyword evidence="4 6" id="KW-0460">Magnesium</keyword>
<dbReference type="Gene3D" id="3.40.50.1000">
    <property type="entry name" value="HAD superfamily/HAD-like"/>
    <property type="match status" value="1"/>
</dbReference>
<evidence type="ECO:0000256" key="5">
    <source>
        <dbReference type="PIRSR" id="PIRSR017434-1"/>
    </source>
</evidence>
<evidence type="ECO:0000256" key="7">
    <source>
        <dbReference type="SAM" id="Coils"/>
    </source>
</evidence>
<reference evidence="8" key="1">
    <citation type="submission" date="2021-01" db="EMBL/GenBank/DDBJ databases">
        <authorList>
            <person name="Corre E."/>
            <person name="Pelletier E."/>
            <person name="Niang G."/>
            <person name="Scheremetjew M."/>
            <person name="Finn R."/>
            <person name="Kale V."/>
            <person name="Holt S."/>
            <person name="Cochrane G."/>
            <person name="Meng A."/>
            <person name="Brown T."/>
            <person name="Cohen L."/>
        </authorList>
    </citation>
    <scope>NUCLEOTIDE SEQUENCE</scope>
    <source>
        <strain evidence="8">B650</strain>
    </source>
</reference>
<dbReference type="NCBIfam" id="TIGR02244">
    <property type="entry name" value="HAD-IG-Ncltidse"/>
    <property type="match status" value="1"/>
</dbReference>
<dbReference type="InterPro" id="IPR008380">
    <property type="entry name" value="HAD-SF_hydro_IG_5-nucl"/>
</dbReference>
<dbReference type="GO" id="GO:0046872">
    <property type="term" value="F:metal ion binding"/>
    <property type="evidence" value="ECO:0007669"/>
    <property type="project" value="UniProtKB-KW"/>
</dbReference>